<feature type="transmembrane region" description="Helical" evidence="7">
    <location>
        <begin position="6"/>
        <end position="29"/>
    </location>
</feature>
<proteinExistence type="inferred from homology"/>
<sequence length="168" mass="18118">MAKINVALVCLLSMGIDIGAGVLGILAEIEENKVHSTGWIPECRHLGQRALNLGFGAAAMLTFSHVISHLFGGCICKCFKEDYDVASFATPNKQLAFIFLFLSWISFGFGLSPLLAGTLANLRLRSHCIFADHHFLPVGVSFCFIHGTLATIYYKLAAAATVQAQGID</sequence>
<evidence type="ECO:0000256" key="2">
    <source>
        <dbReference type="ARBA" id="ARBA00022692"/>
    </source>
</evidence>
<dbReference type="Pfam" id="PF06749">
    <property type="entry name" value="DUF1218"/>
    <property type="match status" value="1"/>
</dbReference>
<accession>A0A978W1K5</accession>
<evidence type="ECO:0000256" key="6">
    <source>
        <dbReference type="ARBA" id="ARBA00029467"/>
    </source>
</evidence>
<protein>
    <submittedName>
        <fullName evidence="8">Uncharacterized protein</fullName>
    </submittedName>
</protein>
<gene>
    <name evidence="8" type="ORF">FEM48_Zijuj01G0136300</name>
</gene>
<keyword evidence="4 7" id="KW-1133">Transmembrane helix</keyword>
<dbReference type="GO" id="GO:0012505">
    <property type="term" value="C:endomembrane system"/>
    <property type="evidence" value="ECO:0007669"/>
    <property type="project" value="UniProtKB-SubCell"/>
</dbReference>
<evidence type="ECO:0000256" key="1">
    <source>
        <dbReference type="ARBA" id="ARBA00004127"/>
    </source>
</evidence>
<comment type="subcellular location">
    <subcellularLocation>
        <location evidence="1">Endomembrane system</location>
        <topology evidence="1">Multi-pass membrane protein</topology>
    </subcellularLocation>
</comment>
<comment type="similarity">
    <text evidence="6">Belongs to the DESIGUAL family.</text>
</comment>
<dbReference type="InterPro" id="IPR009606">
    <property type="entry name" value="DEAL/Modifying_wall_lignin1/2"/>
</dbReference>
<evidence type="ECO:0000256" key="5">
    <source>
        <dbReference type="ARBA" id="ARBA00023136"/>
    </source>
</evidence>
<feature type="transmembrane region" description="Helical" evidence="7">
    <location>
        <begin position="134"/>
        <end position="154"/>
    </location>
</feature>
<evidence type="ECO:0000313" key="8">
    <source>
        <dbReference type="EMBL" id="KAH7545839.1"/>
    </source>
</evidence>
<keyword evidence="5 7" id="KW-0472">Membrane</keyword>
<evidence type="ECO:0000256" key="3">
    <source>
        <dbReference type="ARBA" id="ARBA00022729"/>
    </source>
</evidence>
<evidence type="ECO:0000256" key="7">
    <source>
        <dbReference type="SAM" id="Phobius"/>
    </source>
</evidence>
<dbReference type="Proteomes" id="UP000813462">
    <property type="component" value="Unassembled WGS sequence"/>
</dbReference>
<dbReference type="AlphaFoldDB" id="A0A978W1K5"/>
<dbReference type="PANTHER" id="PTHR31769">
    <property type="entry name" value="OS07G0462200 PROTEIN-RELATED"/>
    <property type="match status" value="1"/>
</dbReference>
<keyword evidence="3" id="KW-0732">Signal</keyword>
<feature type="transmembrane region" description="Helical" evidence="7">
    <location>
        <begin position="50"/>
        <end position="75"/>
    </location>
</feature>
<evidence type="ECO:0000256" key="4">
    <source>
        <dbReference type="ARBA" id="ARBA00022989"/>
    </source>
</evidence>
<dbReference type="EMBL" id="JAEACU010000001">
    <property type="protein sequence ID" value="KAH7545839.1"/>
    <property type="molecule type" value="Genomic_DNA"/>
</dbReference>
<evidence type="ECO:0000313" key="9">
    <source>
        <dbReference type="Proteomes" id="UP000813462"/>
    </source>
</evidence>
<organism evidence="8 9">
    <name type="scientific">Ziziphus jujuba var. spinosa</name>
    <dbReference type="NCBI Taxonomy" id="714518"/>
    <lineage>
        <taxon>Eukaryota</taxon>
        <taxon>Viridiplantae</taxon>
        <taxon>Streptophyta</taxon>
        <taxon>Embryophyta</taxon>
        <taxon>Tracheophyta</taxon>
        <taxon>Spermatophyta</taxon>
        <taxon>Magnoliopsida</taxon>
        <taxon>eudicotyledons</taxon>
        <taxon>Gunneridae</taxon>
        <taxon>Pentapetalae</taxon>
        <taxon>rosids</taxon>
        <taxon>fabids</taxon>
        <taxon>Rosales</taxon>
        <taxon>Rhamnaceae</taxon>
        <taxon>Paliureae</taxon>
        <taxon>Ziziphus</taxon>
    </lineage>
</organism>
<comment type="caution">
    <text evidence="8">The sequence shown here is derived from an EMBL/GenBank/DDBJ whole genome shotgun (WGS) entry which is preliminary data.</text>
</comment>
<dbReference type="InterPro" id="IPR052222">
    <property type="entry name" value="DESIGUAL"/>
</dbReference>
<reference evidence="8" key="1">
    <citation type="journal article" date="2021" name="Front. Plant Sci.">
        <title>Chromosome-Scale Genome Assembly for Chinese Sour Jujube and Insights Into Its Genome Evolution and Domestication Signature.</title>
        <authorList>
            <person name="Shen L.-Y."/>
            <person name="Luo H."/>
            <person name="Wang X.-L."/>
            <person name="Wang X.-M."/>
            <person name="Qiu X.-J."/>
            <person name="Liu H."/>
            <person name="Zhou S.-S."/>
            <person name="Jia K.-H."/>
            <person name="Nie S."/>
            <person name="Bao Y.-T."/>
            <person name="Zhang R.-G."/>
            <person name="Yun Q.-Z."/>
            <person name="Chai Y.-H."/>
            <person name="Lu J.-Y."/>
            <person name="Li Y."/>
            <person name="Zhao S.-W."/>
            <person name="Mao J.-F."/>
            <person name="Jia S.-G."/>
            <person name="Mao Y.-M."/>
        </authorList>
    </citation>
    <scope>NUCLEOTIDE SEQUENCE</scope>
    <source>
        <strain evidence="8">AT0</strain>
        <tissue evidence="8">Leaf</tissue>
    </source>
</reference>
<feature type="transmembrane region" description="Helical" evidence="7">
    <location>
        <begin position="95"/>
        <end position="122"/>
    </location>
</feature>
<keyword evidence="2 7" id="KW-0812">Transmembrane</keyword>
<name>A0A978W1K5_ZIZJJ</name>